<comment type="caution">
    <text evidence="1">The sequence shown here is derived from an EMBL/GenBank/DDBJ whole genome shotgun (WGS) entry which is preliminary data.</text>
</comment>
<protein>
    <recommendedName>
        <fullName evidence="3">Nucleic acid-binding protein</fullName>
    </recommendedName>
</protein>
<sequence>MRKCPRCHDEMKENCYIKDTAQPISDFTLIEKNENLKKKEYSLKAALCKKCGYVELYVDVKED</sequence>
<keyword evidence="2" id="KW-1185">Reference proteome</keyword>
<organism evidence="1 2">
    <name type="scientific">Massilimicrobiota timonensis</name>
    <dbReference type="NCBI Taxonomy" id="1776392"/>
    <lineage>
        <taxon>Bacteria</taxon>
        <taxon>Bacillati</taxon>
        <taxon>Bacillota</taxon>
        <taxon>Erysipelotrichia</taxon>
        <taxon>Erysipelotrichales</taxon>
        <taxon>Erysipelotrichaceae</taxon>
        <taxon>Massilimicrobiota</taxon>
    </lineage>
</organism>
<dbReference type="EMBL" id="NFLJ01000022">
    <property type="protein sequence ID" value="OUQ33946.1"/>
    <property type="molecule type" value="Genomic_DNA"/>
</dbReference>
<dbReference type="Proteomes" id="UP000195305">
    <property type="component" value="Unassembled WGS sequence"/>
</dbReference>
<evidence type="ECO:0008006" key="3">
    <source>
        <dbReference type="Google" id="ProtNLM"/>
    </source>
</evidence>
<name>A0A1Y4SVJ4_9FIRM</name>
<dbReference type="RefSeq" id="WP_087358325.1">
    <property type="nucleotide sequence ID" value="NZ_AP031415.1"/>
</dbReference>
<evidence type="ECO:0000313" key="1">
    <source>
        <dbReference type="EMBL" id="OUQ33946.1"/>
    </source>
</evidence>
<proteinExistence type="predicted"/>
<reference evidence="1 2" key="1">
    <citation type="journal article" date="2018" name="BMC Genomics">
        <title>Whole genome sequencing and function prediction of 133 gut anaerobes isolated from chicken caecum in pure cultures.</title>
        <authorList>
            <person name="Medvecky M."/>
            <person name="Cejkova D."/>
            <person name="Polansky O."/>
            <person name="Karasova D."/>
            <person name="Kubasova T."/>
            <person name="Cizek A."/>
            <person name="Rychlik I."/>
        </authorList>
    </citation>
    <scope>NUCLEOTIDE SEQUENCE [LARGE SCALE GENOMIC DNA]</scope>
    <source>
        <strain evidence="1 2">An13</strain>
    </source>
</reference>
<evidence type="ECO:0000313" key="2">
    <source>
        <dbReference type="Proteomes" id="UP000195305"/>
    </source>
</evidence>
<accession>A0A1Y4SVJ4</accession>
<gene>
    <name evidence="1" type="ORF">B5E75_08390</name>
</gene>
<dbReference type="AlphaFoldDB" id="A0A1Y4SVJ4"/>